<evidence type="ECO:0000313" key="6">
    <source>
        <dbReference type="EMBL" id="BCA50090.1"/>
    </source>
</evidence>
<dbReference type="PANTHER" id="PTHR46491:SF3">
    <property type="entry name" value="CDGSH IRON-SULFUR DOMAIN-CONTAINING PROTEIN 3, MITOCHONDRIAL"/>
    <property type="match status" value="1"/>
</dbReference>
<name>A0A679HAK6_BACT4</name>
<dbReference type="PANTHER" id="PTHR46491">
    <property type="entry name" value="CDGSH IRON SULFUR DOMAIN PROTEIN HOMOLOG"/>
    <property type="match status" value="1"/>
</dbReference>
<feature type="domain" description="Iron-binding zinc finger CDGSH type" evidence="5">
    <location>
        <begin position="66"/>
        <end position="99"/>
    </location>
</feature>
<dbReference type="Gene3D" id="3.40.5.90">
    <property type="entry name" value="CDGSH iron-sulfur domain, mitoNEET-type"/>
    <property type="match status" value="2"/>
</dbReference>
<evidence type="ECO:0000256" key="3">
    <source>
        <dbReference type="ARBA" id="ARBA00023004"/>
    </source>
</evidence>
<evidence type="ECO:0000313" key="7">
    <source>
        <dbReference type="Proteomes" id="UP000500882"/>
    </source>
</evidence>
<feature type="domain" description="Iron-binding zinc finger CDGSH type" evidence="5">
    <location>
        <begin position="212"/>
        <end position="249"/>
    </location>
</feature>
<dbReference type="GO" id="GO:0051537">
    <property type="term" value="F:2 iron, 2 sulfur cluster binding"/>
    <property type="evidence" value="ECO:0007669"/>
    <property type="project" value="UniProtKB-KW"/>
</dbReference>
<keyword evidence="4" id="KW-0411">Iron-sulfur</keyword>
<keyword evidence="1" id="KW-0001">2Fe-2S</keyword>
<dbReference type="Pfam" id="PF09360">
    <property type="entry name" value="zf-CDGSH"/>
    <property type="match status" value="2"/>
</dbReference>
<dbReference type="InterPro" id="IPR016548">
    <property type="entry name" value="UCP009180"/>
</dbReference>
<dbReference type="Proteomes" id="UP000500882">
    <property type="component" value="Chromosome"/>
</dbReference>
<dbReference type="GO" id="GO:0046872">
    <property type="term" value="F:metal ion binding"/>
    <property type="evidence" value="ECO:0007669"/>
    <property type="project" value="UniProtKB-KW"/>
</dbReference>
<dbReference type="GO" id="GO:0005737">
    <property type="term" value="C:cytoplasm"/>
    <property type="evidence" value="ECO:0007669"/>
    <property type="project" value="UniProtKB-ARBA"/>
</dbReference>
<dbReference type="PIRSF" id="PIRSF009180">
    <property type="entry name" value="UCP009180"/>
    <property type="match status" value="1"/>
</dbReference>
<reference evidence="6 7" key="1">
    <citation type="submission" date="2020-02" db="EMBL/GenBank/DDBJ databases">
        <title>Whole-genome sequencing and comparative analysis of the genomes of Bacteroides thetaiotaomicron and Escherichia coli isolated from a healthy resident in Vietnam.</title>
        <authorList>
            <person name="Mohsin M."/>
            <person name="Tanaka K."/>
            <person name="Kawahara R."/>
            <person name="Kondo S."/>
            <person name="Noguchi H."/>
            <person name="Motooka D."/>
            <person name="Nakamura S."/>
            <person name="Khong D.T."/>
            <person name="Nguyen T.N."/>
            <person name="Tran H.T."/>
            <person name="Yamamoto Y."/>
        </authorList>
    </citation>
    <scope>NUCLEOTIDE SEQUENCE [LARGE SCALE GENOMIC DNA]</scope>
    <source>
        <strain evidence="6 7">F9-2</strain>
    </source>
</reference>
<keyword evidence="2" id="KW-0479">Metal-binding</keyword>
<evidence type="ECO:0000256" key="1">
    <source>
        <dbReference type="ARBA" id="ARBA00022714"/>
    </source>
</evidence>
<accession>A0A679HAK6</accession>
<dbReference type="InterPro" id="IPR018967">
    <property type="entry name" value="FeS-contain_CDGSH-typ"/>
</dbReference>
<proteinExistence type="predicted"/>
<dbReference type="Pfam" id="PF06902">
    <property type="entry name" value="Fer4_19"/>
    <property type="match status" value="1"/>
</dbReference>
<dbReference type="InterPro" id="IPR010693">
    <property type="entry name" value="Divergent_4Fe-4S_mono-cluster"/>
</dbReference>
<keyword evidence="3" id="KW-0408">Iron</keyword>
<sequence>MNTLIRIIMTKKENFPIEEGSREAPEQFYIKITADGPYFVYGNPPIDQEIILPNAEGSSWVYQKGKHFETSENPVHLCRCGHSKHKPFCDGSHKHADWDPRETAPHRPLLQDAEEIDGPTMMLADNERYCAFARFCDARGRIWNLVEKAESEEERELVRREAGHCPSGRLVVWDKDTEKVFEPPFKPSIGIIEDPGIKVSGPIWVKGGIRIEGADGKSYEVRNRVTLCRCGQSSNKPFCDGTHASMHFCDGIPLEKGKGEW</sequence>
<protein>
    <submittedName>
        <fullName evidence="6">Iron-binding protein</fullName>
    </submittedName>
</protein>
<gene>
    <name evidence="6" type="ORF">BatF92_20320</name>
</gene>
<dbReference type="InterPro" id="IPR042216">
    <property type="entry name" value="MitoNEET_CISD"/>
</dbReference>
<dbReference type="EMBL" id="AP022660">
    <property type="protein sequence ID" value="BCA50090.1"/>
    <property type="molecule type" value="Genomic_DNA"/>
</dbReference>
<organism evidence="6 7">
    <name type="scientific">Bacteroides thetaiotaomicron</name>
    <dbReference type="NCBI Taxonomy" id="818"/>
    <lineage>
        <taxon>Bacteria</taxon>
        <taxon>Pseudomonadati</taxon>
        <taxon>Bacteroidota</taxon>
        <taxon>Bacteroidia</taxon>
        <taxon>Bacteroidales</taxon>
        <taxon>Bacteroidaceae</taxon>
        <taxon>Bacteroides</taxon>
    </lineage>
</organism>
<evidence type="ECO:0000259" key="5">
    <source>
        <dbReference type="SMART" id="SM00704"/>
    </source>
</evidence>
<dbReference type="InterPro" id="IPR052950">
    <property type="entry name" value="CISD"/>
</dbReference>
<evidence type="ECO:0000256" key="4">
    <source>
        <dbReference type="ARBA" id="ARBA00023014"/>
    </source>
</evidence>
<dbReference type="AlphaFoldDB" id="A0A679HAK6"/>
<evidence type="ECO:0000256" key="2">
    <source>
        <dbReference type="ARBA" id="ARBA00022723"/>
    </source>
</evidence>
<dbReference type="SMART" id="SM00704">
    <property type="entry name" value="ZnF_CDGSH"/>
    <property type="match status" value="2"/>
</dbReference>